<comment type="caution">
    <text evidence="1">The sequence shown here is derived from an EMBL/GenBank/DDBJ whole genome shotgun (WGS) entry which is preliminary data.</text>
</comment>
<proteinExistence type="predicted"/>
<dbReference type="AlphaFoldDB" id="A0A1F7GPY8"/>
<gene>
    <name evidence="1" type="ORF">A2866_01945</name>
</gene>
<evidence type="ECO:0000313" key="2">
    <source>
        <dbReference type="Proteomes" id="UP000177026"/>
    </source>
</evidence>
<reference evidence="1 2" key="1">
    <citation type="journal article" date="2016" name="Nat. Commun.">
        <title>Thousands of microbial genomes shed light on interconnected biogeochemical processes in an aquifer system.</title>
        <authorList>
            <person name="Anantharaman K."/>
            <person name="Brown C.T."/>
            <person name="Hug L.A."/>
            <person name="Sharon I."/>
            <person name="Castelle C.J."/>
            <person name="Probst A.J."/>
            <person name="Thomas B.C."/>
            <person name="Singh A."/>
            <person name="Wilkins M.J."/>
            <person name="Karaoz U."/>
            <person name="Brodie E.L."/>
            <person name="Williams K.H."/>
            <person name="Hubbard S.S."/>
            <person name="Banfield J.F."/>
        </authorList>
    </citation>
    <scope>NUCLEOTIDE SEQUENCE [LARGE SCALE GENOMIC DNA]</scope>
</reference>
<accession>A0A1F7GPY8</accession>
<organism evidence="1 2">
    <name type="scientific">Candidatus Roizmanbacteria bacterium RIFCSPHIGHO2_01_FULL_39_8</name>
    <dbReference type="NCBI Taxonomy" id="1802033"/>
    <lineage>
        <taxon>Bacteria</taxon>
        <taxon>Candidatus Roizmaniibacteriota</taxon>
    </lineage>
</organism>
<protein>
    <submittedName>
        <fullName evidence="1">Uncharacterized protein</fullName>
    </submittedName>
</protein>
<dbReference type="EMBL" id="MFZI01000022">
    <property type="protein sequence ID" value="OGK21069.1"/>
    <property type="molecule type" value="Genomic_DNA"/>
</dbReference>
<evidence type="ECO:0000313" key="1">
    <source>
        <dbReference type="EMBL" id="OGK21069.1"/>
    </source>
</evidence>
<name>A0A1F7GPY8_9BACT</name>
<dbReference type="Proteomes" id="UP000177026">
    <property type="component" value="Unassembled WGS sequence"/>
</dbReference>
<sequence length="191" mass="21358">MTREALGLEPAQFDAKTFFGRPGKDVLNDWAYSWIYHTSRNRIHNGKGGILALQLADGIRYFNVALGVFYDSSSTMKRFSSSRGPEIEQLEPGTMIGFNFHKHKLVFIKTQKAANIQLAQLEEVDIEGNPVTVEQEMSAARIGALVGLENGESILLEAFSIRNRPGFLLDVTARNFVERIGLDDLEQRILG</sequence>